<evidence type="ECO:0000313" key="4">
    <source>
        <dbReference type="Proteomes" id="UP000193006"/>
    </source>
</evidence>
<reference evidence="3 4" key="1">
    <citation type="submission" date="2017-04" db="EMBL/GenBank/DDBJ databases">
        <title>Bacillus krulwichiae AM31D Genome sequencing and assembly.</title>
        <authorList>
            <person name="Krulwich T.A."/>
            <person name="Anastor L."/>
            <person name="Ehrlich R."/>
            <person name="Ehrlich G.D."/>
            <person name="Janto B."/>
        </authorList>
    </citation>
    <scope>NUCLEOTIDE SEQUENCE [LARGE SCALE GENOMIC DNA]</scope>
    <source>
        <strain evidence="3 4">AM31D</strain>
    </source>
</reference>
<accession>A0A1X9MM72</accession>
<keyword evidence="4" id="KW-1185">Reference proteome</keyword>
<feature type="domain" description="HTH cro/C1-type" evidence="2">
    <location>
        <begin position="9"/>
        <end position="63"/>
    </location>
</feature>
<dbReference type="KEGG" id="bkw:BkAM31D_21315"/>
<keyword evidence="1" id="KW-0238">DNA-binding</keyword>
<evidence type="ECO:0000259" key="2">
    <source>
        <dbReference type="PROSITE" id="PS50943"/>
    </source>
</evidence>
<name>A0A1X9MM72_9BACI</name>
<dbReference type="CDD" id="cd00093">
    <property type="entry name" value="HTH_XRE"/>
    <property type="match status" value="1"/>
</dbReference>
<gene>
    <name evidence="3" type="primary">xre_2</name>
    <name evidence="3" type="ORF">BkAM31D_21315</name>
</gene>
<dbReference type="EMBL" id="CP020814">
    <property type="protein sequence ID" value="ARK32182.1"/>
    <property type="molecule type" value="Genomic_DNA"/>
</dbReference>
<dbReference type="Pfam" id="PF01381">
    <property type="entry name" value="HTH_3"/>
    <property type="match status" value="1"/>
</dbReference>
<sequence length="122" mass="14266">MSEVLGKRIKYLRDRSGLAQKYVAEKIGVKNNTLSGYESGRREPDSETLRKLADFFEVTTDYLLGRTDKPTYNIESTLPKQKSKEENLFFKDMDNITPEEAEELRKHLEFLRFKAAQENKNK</sequence>
<dbReference type="GO" id="GO:0003677">
    <property type="term" value="F:DNA binding"/>
    <property type="evidence" value="ECO:0007669"/>
    <property type="project" value="UniProtKB-KW"/>
</dbReference>
<dbReference type="InterPro" id="IPR001387">
    <property type="entry name" value="Cro/C1-type_HTH"/>
</dbReference>
<dbReference type="PANTHER" id="PTHR46558">
    <property type="entry name" value="TRACRIPTIONAL REGULATORY PROTEIN-RELATED-RELATED"/>
    <property type="match status" value="1"/>
</dbReference>
<dbReference type="RefSeq" id="WP_066160499.1">
    <property type="nucleotide sequence ID" value="NZ_CP020814.1"/>
</dbReference>
<dbReference type="Gene3D" id="1.10.260.40">
    <property type="entry name" value="lambda repressor-like DNA-binding domains"/>
    <property type="match status" value="1"/>
</dbReference>
<dbReference type="SUPFAM" id="SSF47413">
    <property type="entry name" value="lambda repressor-like DNA-binding domains"/>
    <property type="match status" value="1"/>
</dbReference>
<dbReference type="PANTHER" id="PTHR46558:SF11">
    <property type="entry name" value="HTH-TYPE TRANSCRIPTIONAL REGULATOR XRE"/>
    <property type="match status" value="1"/>
</dbReference>
<proteinExistence type="predicted"/>
<organism evidence="3 4">
    <name type="scientific">Halalkalibacter krulwichiae</name>
    <dbReference type="NCBI Taxonomy" id="199441"/>
    <lineage>
        <taxon>Bacteria</taxon>
        <taxon>Bacillati</taxon>
        <taxon>Bacillota</taxon>
        <taxon>Bacilli</taxon>
        <taxon>Bacillales</taxon>
        <taxon>Bacillaceae</taxon>
        <taxon>Halalkalibacter</taxon>
    </lineage>
</organism>
<protein>
    <submittedName>
        <fullName evidence="3">HTH-type transcriptional regulator Xre</fullName>
    </submittedName>
</protein>
<dbReference type="InterPro" id="IPR010982">
    <property type="entry name" value="Lambda_DNA-bd_dom_sf"/>
</dbReference>
<evidence type="ECO:0000313" key="3">
    <source>
        <dbReference type="EMBL" id="ARK32182.1"/>
    </source>
</evidence>
<dbReference type="AlphaFoldDB" id="A0A1X9MM72"/>
<dbReference type="Proteomes" id="UP000193006">
    <property type="component" value="Chromosome"/>
</dbReference>
<dbReference type="SMART" id="SM00530">
    <property type="entry name" value="HTH_XRE"/>
    <property type="match status" value="1"/>
</dbReference>
<evidence type="ECO:0000256" key="1">
    <source>
        <dbReference type="ARBA" id="ARBA00023125"/>
    </source>
</evidence>
<dbReference type="STRING" id="199441.BkAM31D_21315"/>
<dbReference type="PROSITE" id="PS50943">
    <property type="entry name" value="HTH_CROC1"/>
    <property type="match status" value="1"/>
</dbReference>